<gene>
    <name evidence="4" type="primary">LOC136088145</name>
</gene>
<sequence length="179" mass="20105">MYRYHTFIWSILLRILHENLILPIFLQICTIFNLILVESTQPTTVTSSSSPNVTSSAATTTITCAQSSAITCAQPSAELTYQQYLLYRSQHPGPTSNKSFKRWVNLGGKDNESFKWPYHPPNKSAGNHSRRGYGRGRVSRGSRQRRWNGGSLVVHGWILQLSSCNVVKIIMCRADETSG</sequence>
<dbReference type="Proteomes" id="UP001652625">
    <property type="component" value="Chromosome 12"/>
</dbReference>
<keyword evidence="3" id="KW-1185">Reference proteome</keyword>
<keyword evidence="2" id="KW-0472">Membrane</keyword>
<evidence type="ECO:0000313" key="3">
    <source>
        <dbReference type="Proteomes" id="UP001652625"/>
    </source>
</evidence>
<name>A0ABM4D0W0_HYDVU</name>
<reference evidence="4" key="1">
    <citation type="submission" date="2025-08" db="UniProtKB">
        <authorList>
            <consortium name="RefSeq"/>
        </authorList>
    </citation>
    <scope>IDENTIFICATION</scope>
</reference>
<feature type="region of interest" description="Disordered" evidence="1">
    <location>
        <begin position="115"/>
        <end position="144"/>
    </location>
</feature>
<organism evidence="3 4">
    <name type="scientific">Hydra vulgaris</name>
    <name type="common">Hydra</name>
    <name type="synonym">Hydra attenuata</name>
    <dbReference type="NCBI Taxonomy" id="6087"/>
    <lineage>
        <taxon>Eukaryota</taxon>
        <taxon>Metazoa</taxon>
        <taxon>Cnidaria</taxon>
        <taxon>Hydrozoa</taxon>
        <taxon>Hydroidolina</taxon>
        <taxon>Anthoathecata</taxon>
        <taxon>Aplanulata</taxon>
        <taxon>Hydridae</taxon>
        <taxon>Hydra</taxon>
    </lineage>
</organism>
<proteinExistence type="predicted"/>
<evidence type="ECO:0000313" key="4">
    <source>
        <dbReference type="RefSeq" id="XP_065667880.1"/>
    </source>
</evidence>
<keyword evidence="2" id="KW-1133">Transmembrane helix</keyword>
<evidence type="ECO:0000256" key="2">
    <source>
        <dbReference type="SAM" id="Phobius"/>
    </source>
</evidence>
<dbReference type="GeneID" id="136088145"/>
<protein>
    <submittedName>
        <fullName evidence="4">Uncharacterized protein LOC136088145</fullName>
    </submittedName>
</protein>
<keyword evidence="2" id="KW-0812">Transmembrane</keyword>
<feature type="transmembrane region" description="Helical" evidence="2">
    <location>
        <begin position="20"/>
        <end position="37"/>
    </location>
</feature>
<feature type="compositionally biased region" description="Basic residues" evidence="1">
    <location>
        <begin position="128"/>
        <end position="144"/>
    </location>
</feature>
<evidence type="ECO:0000256" key="1">
    <source>
        <dbReference type="SAM" id="MobiDB-lite"/>
    </source>
</evidence>
<accession>A0ABM4D0W0</accession>
<dbReference type="RefSeq" id="XP_065667880.1">
    <property type="nucleotide sequence ID" value="XM_065811808.1"/>
</dbReference>